<keyword evidence="7" id="KW-0560">Oxidoreductase</keyword>
<feature type="binding site" description="axial binding residue" evidence="6">
    <location>
        <position position="434"/>
    </location>
    <ligand>
        <name>heme</name>
        <dbReference type="ChEBI" id="CHEBI:30413"/>
    </ligand>
    <ligandPart>
        <name>Fe</name>
        <dbReference type="ChEBI" id="CHEBI:18248"/>
    </ligandPart>
</feature>
<dbReference type="PANTHER" id="PTHR24304:SF2">
    <property type="entry name" value="24-HYDROXYCHOLESTEROL 7-ALPHA-HYDROXYLASE"/>
    <property type="match status" value="1"/>
</dbReference>
<dbReference type="InterPro" id="IPR001128">
    <property type="entry name" value="Cyt_P450"/>
</dbReference>
<evidence type="ECO:0000256" key="3">
    <source>
        <dbReference type="ARBA" id="ARBA00022617"/>
    </source>
</evidence>
<dbReference type="InterPro" id="IPR036396">
    <property type="entry name" value="Cyt_P450_sf"/>
</dbReference>
<comment type="cofactor">
    <cofactor evidence="1 6">
        <name>heme</name>
        <dbReference type="ChEBI" id="CHEBI:30413"/>
    </cofactor>
</comment>
<keyword evidence="5 6" id="KW-0408">Iron</keyword>
<dbReference type="GO" id="GO:0016705">
    <property type="term" value="F:oxidoreductase activity, acting on paired donors, with incorporation or reduction of molecular oxygen"/>
    <property type="evidence" value="ECO:0007669"/>
    <property type="project" value="InterPro"/>
</dbReference>
<keyword evidence="8" id="KW-1133">Transmembrane helix</keyword>
<evidence type="ECO:0000256" key="1">
    <source>
        <dbReference type="ARBA" id="ARBA00001971"/>
    </source>
</evidence>
<evidence type="ECO:0000313" key="10">
    <source>
        <dbReference type="Proteomes" id="UP001280581"/>
    </source>
</evidence>
<sequence>MPAISLVFGGISIILLAAYRFLFRTGRLPNEPNEIPTWIPFFGHAFTFAKDKRSFYRWASDKNHEQPFSALIGGRKHYIFHDPADVAAIHKQGKSLHIRGFVRFIYISIWGFTKRDADKMWDIKPEWHRIDTDWLLQPEKNQVITEKYFTKLEEQLTKLDQRIEASPNKAVNEAGLKAVVDLEGKATVQTMYGETTLELNPGLLDDLTIMVRDGFWGLMFRAPKFLYRKSYDARERLIVAFANLIENIDTRKDVSTYIAERTKYLNSHGISPMTQGADLLRTMFAKSSSLLNSMPTGYLAMLHILETPGLIDQVRDELTAAGYQNLAPAELVQIIPQKVPLLRSIWHETLRMHNNSLTVREVIADTQVMGKDRAWGLQKGNVVTIPCGLMHFDEKLHPDPDGYHPRRFLDKDLGGEGEGHAKTTKPFGGGSTHCPGRVFAEKQMIGLVAGILMRYDVEITSPTYTIPMVSEFDDIANRPPIYFRFSKRKNVGAAA</sequence>
<dbReference type="GO" id="GO:0008395">
    <property type="term" value="F:steroid hydroxylase activity"/>
    <property type="evidence" value="ECO:0007669"/>
    <property type="project" value="TreeGrafter"/>
</dbReference>
<evidence type="ECO:0000313" key="9">
    <source>
        <dbReference type="EMBL" id="KAK3201643.1"/>
    </source>
</evidence>
<keyword evidence="3 6" id="KW-0349">Heme</keyword>
<dbReference type="SUPFAM" id="SSF48264">
    <property type="entry name" value="Cytochrome P450"/>
    <property type="match status" value="1"/>
</dbReference>
<dbReference type="PROSITE" id="PS00086">
    <property type="entry name" value="CYTOCHROME_P450"/>
    <property type="match status" value="1"/>
</dbReference>
<dbReference type="CDD" id="cd11040">
    <property type="entry name" value="CYP7_CYP8-like"/>
    <property type="match status" value="1"/>
</dbReference>
<keyword evidence="4 6" id="KW-0479">Metal-binding</keyword>
<feature type="transmembrane region" description="Helical" evidence="8">
    <location>
        <begin position="6"/>
        <end position="23"/>
    </location>
</feature>
<dbReference type="Proteomes" id="UP001280581">
    <property type="component" value="Unassembled WGS sequence"/>
</dbReference>
<dbReference type="InterPro" id="IPR002403">
    <property type="entry name" value="Cyt_P450_E_grp-IV"/>
</dbReference>
<name>A0AAN6LR90_9PLEO</name>
<keyword evidence="10" id="KW-1185">Reference proteome</keyword>
<dbReference type="InterPro" id="IPR017972">
    <property type="entry name" value="Cyt_P450_CS"/>
</dbReference>
<evidence type="ECO:0000256" key="2">
    <source>
        <dbReference type="ARBA" id="ARBA00010617"/>
    </source>
</evidence>
<gene>
    <name evidence="9" type="ORF">GRF29_164g92540</name>
</gene>
<dbReference type="InterPro" id="IPR050529">
    <property type="entry name" value="CYP450_sterol_14alpha_dmase"/>
</dbReference>
<dbReference type="GO" id="GO:0020037">
    <property type="term" value="F:heme binding"/>
    <property type="evidence" value="ECO:0007669"/>
    <property type="project" value="InterPro"/>
</dbReference>
<evidence type="ECO:0008006" key="11">
    <source>
        <dbReference type="Google" id="ProtNLM"/>
    </source>
</evidence>
<evidence type="ECO:0000256" key="8">
    <source>
        <dbReference type="SAM" id="Phobius"/>
    </source>
</evidence>
<comment type="caution">
    <text evidence="9">The sequence shown here is derived from an EMBL/GenBank/DDBJ whole genome shotgun (WGS) entry which is preliminary data.</text>
</comment>
<reference evidence="9 10" key="1">
    <citation type="submission" date="2021-02" db="EMBL/GenBank/DDBJ databases">
        <title>Genome assembly of Pseudopithomyces chartarum.</title>
        <authorList>
            <person name="Jauregui R."/>
            <person name="Singh J."/>
            <person name="Voisey C."/>
        </authorList>
    </citation>
    <scope>NUCLEOTIDE SEQUENCE [LARGE SCALE GENOMIC DNA]</scope>
    <source>
        <strain evidence="9 10">AGR01</strain>
    </source>
</reference>
<dbReference type="PRINTS" id="PR00465">
    <property type="entry name" value="EP450IV"/>
</dbReference>
<dbReference type="AlphaFoldDB" id="A0AAN6LR90"/>
<keyword evidence="8" id="KW-0812">Transmembrane</keyword>
<evidence type="ECO:0000256" key="4">
    <source>
        <dbReference type="ARBA" id="ARBA00022723"/>
    </source>
</evidence>
<keyword evidence="8" id="KW-0472">Membrane</keyword>
<dbReference type="Pfam" id="PF00067">
    <property type="entry name" value="p450"/>
    <property type="match status" value="1"/>
</dbReference>
<proteinExistence type="inferred from homology"/>
<dbReference type="GO" id="GO:0005506">
    <property type="term" value="F:iron ion binding"/>
    <property type="evidence" value="ECO:0007669"/>
    <property type="project" value="InterPro"/>
</dbReference>
<dbReference type="EMBL" id="WVTA01000015">
    <property type="protein sequence ID" value="KAK3201643.1"/>
    <property type="molecule type" value="Genomic_DNA"/>
</dbReference>
<keyword evidence="7" id="KW-0503">Monooxygenase</keyword>
<dbReference type="Gene3D" id="1.10.630.10">
    <property type="entry name" value="Cytochrome P450"/>
    <property type="match status" value="1"/>
</dbReference>
<organism evidence="9 10">
    <name type="scientific">Pseudopithomyces chartarum</name>
    <dbReference type="NCBI Taxonomy" id="1892770"/>
    <lineage>
        <taxon>Eukaryota</taxon>
        <taxon>Fungi</taxon>
        <taxon>Dikarya</taxon>
        <taxon>Ascomycota</taxon>
        <taxon>Pezizomycotina</taxon>
        <taxon>Dothideomycetes</taxon>
        <taxon>Pleosporomycetidae</taxon>
        <taxon>Pleosporales</taxon>
        <taxon>Massarineae</taxon>
        <taxon>Didymosphaeriaceae</taxon>
        <taxon>Pseudopithomyces</taxon>
    </lineage>
</organism>
<accession>A0AAN6LR90</accession>
<protein>
    <recommendedName>
        <fullName evidence="11">Cytochrome P450</fullName>
    </recommendedName>
</protein>
<dbReference type="PANTHER" id="PTHR24304">
    <property type="entry name" value="CYTOCHROME P450 FAMILY 7"/>
    <property type="match status" value="1"/>
</dbReference>
<evidence type="ECO:0000256" key="6">
    <source>
        <dbReference type="PIRSR" id="PIRSR602403-1"/>
    </source>
</evidence>
<evidence type="ECO:0000256" key="5">
    <source>
        <dbReference type="ARBA" id="ARBA00023004"/>
    </source>
</evidence>
<evidence type="ECO:0000256" key="7">
    <source>
        <dbReference type="RuleBase" id="RU000461"/>
    </source>
</evidence>
<comment type="similarity">
    <text evidence="2 7">Belongs to the cytochrome P450 family.</text>
</comment>